<dbReference type="Proteomes" id="UP000616114">
    <property type="component" value="Unassembled WGS sequence"/>
</dbReference>
<evidence type="ECO:0000256" key="1">
    <source>
        <dbReference type="SAM" id="MobiDB-lite"/>
    </source>
</evidence>
<keyword evidence="2" id="KW-0812">Transmembrane</keyword>
<feature type="region of interest" description="Disordered" evidence="1">
    <location>
        <begin position="1"/>
        <end position="59"/>
    </location>
</feature>
<reference evidence="4" key="2">
    <citation type="submission" date="2020-09" db="EMBL/GenBank/DDBJ databases">
        <authorList>
            <person name="Sun Q."/>
            <person name="Zhou Y."/>
        </authorList>
    </citation>
    <scope>NUCLEOTIDE SEQUENCE</scope>
    <source>
        <strain evidence="4">CGMCC 1.12785</strain>
    </source>
</reference>
<dbReference type="Pfam" id="PF02557">
    <property type="entry name" value="VanY"/>
    <property type="match status" value="1"/>
</dbReference>
<organism evidence="4 5">
    <name type="scientific">Sediminivirga luteola</name>
    <dbReference type="NCBI Taxonomy" id="1774748"/>
    <lineage>
        <taxon>Bacteria</taxon>
        <taxon>Bacillati</taxon>
        <taxon>Actinomycetota</taxon>
        <taxon>Actinomycetes</taxon>
        <taxon>Micrococcales</taxon>
        <taxon>Brevibacteriaceae</taxon>
        <taxon>Sediminivirga</taxon>
    </lineage>
</organism>
<name>A0A8J2TWB1_9MICO</name>
<keyword evidence="5" id="KW-1185">Reference proteome</keyword>
<proteinExistence type="predicted"/>
<dbReference type="InterPro" id="IPR003709">
    <property type="entry name" value="VanY-like_core_dom"/>
</dbReference>
<dbReference type="InterPro" id="IPR009045">
    <property type="entry name" value="Zn_M74/Hedgehog-like"/>
</dbReference>
<dbReference type="EMBL" id="BMFY01000003">
    <property type="protein sequence ID" value="GGA07669.1"/>
    <property type="molecule type" value="Genomic_DNA"/>
</dbReference>
<dbReference type="PANTHER" id="PTHR34385">
    <property type="entry name" value="D-ALANYL-D-ALANINE CARBOXYPEPTIDASE"/>
    <property type="match status" value="1"/>
</dbReference>
<dbReference type="Gene3D" id="3.30.1380.10">
    <property type="match status" value="1"/>
</dbReference>
<dbReference type="GO" id="GO:0006508">
    <property type="term" value="P:proteolysis"/>
    <property type="evidence" value="ECO:0007669"/>
    <property type="project" value="InterPro"/>
</dbReference>
<gene>
    <name evidence="4" type="ORF">GCM10011333_08020</name>
</gene>
<dbReference type="RefSeq" id="WP_229744920.1">
    <property type="nucleotide sequence ID" value="NZ_BMFY01000003.1"/>
</dbReference>
<dbReference type="PANTHER" id="PTHR34385:SF1">
    <property type="entry name" value="PEPTIDOGLYCAN L-ALANYL-D-GLUTAMATE ENDOPEPTIDASE CWLK"/>
    <property type="match status" value="1"/>
</dbReference>
<evidence type="ECO:0000313" key="4">
    <source>
        <dbReference type="EMBL" id="GGA07669.1"/>
    </source>
</evidence>
<keyword evidence="2" id="KW-1133">Transmembrane helix</keyword>
<feature type="transmembrane region" description="Helical" evidence="2">
    <location>
        <begin position="79"/>
        <end position="100"/>
    </location>
</feature>
<dbReference type="SUPFAM" id="SSF55166">
    <property type="entry name" value="Hedgehog/DD-peptidase"/>
    <property type="match status" value="1"/>
</dbReference>
<keyword evidence="2" id="KW-0472">Membrane</keyword>
<dbReference type="InterPro" id="IPR052179">
    <property type="entry name" value="DD-CPase-like"/>
</dbReference>
<feature type="domain" description="D-alanyl-D-alanine carboxypeptidase-like core" evidence="3">
    <location>
        <begin position="207"/>
        <end position="315"/>
    </location>
</feature>
<evidence type="ECO:0000313" key="5">
    <source>
        <dbReference type="Proteomes" id="UP000616114"/>
    </source>
</evidence>
<accession>A0A8J2TWB1</accession>
<sequence length="318" mass="33354">MSSQLDASAPMTRRERRALEEAAKREDVRPAFRKATAPAGREDGGNEGEPPSLAPVPAIELRPRGSARKALKPRQPGRFAAVGAVAGVGAAGVALAAVLMTGGTQPEPVPAEAKAAPELNPLQPAAVGGQGSEGDAVSGGDPEAGGERMSSFAGGVPDVSERDQGDAASRSITRTVLPGCDGERPQGEVQNGQLPEEWLCEIGIDGHKLRADAAVAFAKMNAAYKADTGKDLIVTDSYRSLEGQISVAARKPGFAARPGTSQHGWGLAIDFGGGMSSGTGQQYEWLVANGERFGWENPDWAARNNYELWHWEYFPGRD</sequence>
<protein>
    <recommendedName>
        <fullName evidence="3">D-alanyl-D-alanine carboxypeptidase-like core domain-containing protein</fullName>
    </recommendedName>
</protein>
<evidence type="ECO:0000256" key="2">
    <source>
        <dbReference type="SAM" id="Phobius"/>
    </source>
</evidence>
<dbReference type="CDD" id="cd14814">
    <property type="entry name" value="Peptidase_M15"/>
    <property type="match status" value="1"/>
</dbReference>
<dbReference type="GO" id="GO:0008233">
    <property type="term" value="F:peptidase activity"/>
    <property type="evidence" value="ECO:0007669"/>
    <property type="project" value="InterPro"/>
</dbReference>
<comment type="caution">
    <text evidence="4">The sequence shown here is derived from an EMBL/GenBank/DDBJ whole genome shotgun (WGS) entry which is preliminary data.</text>
</comment>
<evidence type="ECO:0000259" key="3">
    <source>
        <dbReference type="Pfam" id="PF02557"/>
    </source>
</evidence>
<dbReference type="AlphaFoldDB" id="A0A8J2TWB1"/>
<reference evidence="4" key="1">
    <citation type="journal article" date="2014" name="Int. J. Syst. Evol. Microbiol.">
        <title>Complete genome sequence of Corynebacterium casei LMG S-19264T (=DSM 44701T), isolated from a smear-ripened cheese.</title>
        <authorList>
            <consortium name="US DOE Joint Genome Institute (JGI-PGF)"/>
            <person name="Walter F."/>
            <person name="Albersmeier A."/>
            <person name="Kalinowski J."/>
            <person name="Ruckert C."/>
        </authorList>
    </citation>
    <scope>NUCLEOTIDE SEQUENCE</scope>
    <source>
        <strain evidence="4">CGMCC 1.12785</strain>
    </source>
</reference>
<feature type="compositionally biased region" description="Basic and acidic residues" evidence="1">
    <location>
        <begin position="17"/>
        <end position="30"/>
    </location>
</feature>
<feature type="region of interest" description="Disordered" evidence="1">
    <location>
        <begin position="122"/>
        <end position="189"/>
    </location>
</feature>